<proteinExistence type="predicted"/>
<evidence type="ECO:0000256" key="1">
    <source>
        <dbReference type="SAM" id="MobiDB-lite"/>
    </source>
</evidence>
<feature type="region of interest" description="Disordered" evidence="1">
    <location>
        <begin position="76"/>
        <end position="95"/>
    </location>
</feature>
<reference evidence="2" key="1">
    <citation type="submission" date="2013-05" db="EMBL/GenBank/DDBJ databases">
        <authorList>
            <person name="Yim A.K.Y."/>
            <person name="Chan T.F."/>
            <person name="Ji K.M."/>
            <person name="Liu X.Y."/>
            <person name="Zhou J.W."/>
            <person name="Li R.Q."/>
            <person name="Yang K.Y."/>
            <person name="Li J."/>
            <person name="Li M."/>
            <person name="Law P.T.W."/>
            <person name="Wu Y.L."/>
            <person name="Cai Z.L."/>
            <person name="Qin H."/>
            <person name="Bao Y."/>
            <person name="Leung R.K.K."/>
            <person name="Ng P.K.S."/>
            <person name="Zou J."/>
            <person name="Zhong X.J."/>
            <person name="Ran P.X."/>
            <person name="Zhong N.S."/>
            <person name="Liu Z.G."/>
            <person name="Tsui S.K.W."/>
        </authorList>
    </citation>
    <scope>NUCLEOTIDE SEQUENCE</scope>
    <source>
        <strain evidence="2">Derf</strain>
        <tissue evidence="2">Whole organism</tissue>
    </source>
</reference>
<dbReference type="Proteomes" id="UP000790347">
    <property type="component" value="Unassembled WGS sequence"/>
</dbReference>
<evidence type="ECO:0000313" key="3">
    <source>
        <dbReference type="Proteomes" id="UP000790347"/>
    </source>
</evidence>
<dbReference type="EMBL" id="ASGP02000001">
    <property type="protein sequence ID" value="KAH9527125.1"/>
    <property type="molecule type" value="Genomic_DNA"/>
</dbReference>
<sequence>MVKSGGGGGNHKTKYTLSQNAIILQKQAQKRNIQNILEPNHMANEKKNRVQQQKQTTTTKFYSLKSRIFIVDEPTNEKKYEPRTPKQTNNKFFFI</sequence>
<name>A0A922LCV4_DERFA</name>
<gene>
    <name evidence="2" type="primary">FOXP4</name>
    <name evidence="2" type="ORF">DERF_001167</name>
</gene>
<reference evidence="2" key="2">
    <citation type="journal article" date="2022" name="Res Sq">
        <title>Comparative Genomics Reveals Insights into the Divergent Evolution of Astigmatic Mites and Household Pest Adaptations.</title>
        <authorList>
            <person name="Xiong Q."/>
            <person name="Wan A.T.-Y."/>
            <person name="Liu X.-Y."/>
            <person name="Fung C.S.-H."/>
            <person name="Xiao X."/>
            <person name="Malainual N."/>
            <person name="Hou J."/>
            <person name="Wang L."/>
            <person name="Wang M."/>
            <person name="Yang K."/>
            <person name="Cui Y."/>
            <person name="Leung E."/>
            <person name="Nong W."/>
            <person name="Shin S.-K."/>
            <person name="Au S."/>
            <person name="Jeong K.Y."/>
            <person name="Chew F.T."/>
            <person name="Hui J."/>
            <person name="Leung T.F."/>
            <person name="Tungtrongchitr A."/>
            <person name="Zhong N."/>
            <person name="Liu Z."/>
            <person name="Tsui S."/>
        </authorList>
    </citation>
    <scope>NUCLEOTIDE SEQUENCE</scope>
    <source>
        <strain evidence="2">Derf</strain>
        <tissue evidence="2">Whole organism</tissue>
    </source>
</reference>
<dbReference type="AlphaFoldDB" id="A0A922LCV4"/>
<comment type="caution">
    <text evidence="2">The sequence shown here is derived from an EMBL/GenBank/DDBJ whole genome shotgun (WGS) entry which is preliminary data.</text>
</comment>
<feature type="compositionally biased region" description="Polar residues" evidence="1">
    <location>
        <begin position="85"/>
        <end position="95"/>
    </location>
</feature>
<organism evidence="2 3">
    <name type="scientific">Dermatophagoides farinae</name>
    <name type="common">American house dust mite</name>
    <dbReference type="NCBI Taxonomy" id="6954"/>
    <lineage>
        <taxon>Eukaryota</taxon>
        <taxon>Metazoa</taxon>
        <taxon>Ecdysozoa</taxon>
        <taxon>Arthropoda</taxon>
        <taxon>Chelicerata</taxon>
        <taxon>Arachnida</taxon>
        <taxon>Acari</taxon>
        <taxon>Acariformes</taxon>
        <taxon>Sarcoptiformes</taxon>
        <taxon>Astigmata</taxon>
        <taxon>Psoroptidia</taxon>
        <taxon>Analgoidea</taxon>
        <taxon>Pyroglyphidae</taxon>
        <taxon>Dermatophagoidinae</taxon>
        <taxon>Dermatophagoides</taxon>
    </lineage>
</organism>
<protein>
    <submittedName>
        <fullName evidence="2">Forkhead box protein P4, variant 2</fullName>
    </submittedName>
</protein>
<evidence type="ECO:0000313" key="2">
    <source>
        <dbReference type="EMBL" id="KAH9527125.1"/>
    </source>
</evidence>
<accession>A0A922LCV4</accession>
<keyword evidence="3" id="KW-1185">Reference proteome</keyword>